<evidence type="ECO:0000313" key="8">
    <source>
        <dbReference type="Proteomes" id="UP000278440"/>
    </source>
</evidence>
<keyword evidence="3" id="KW-0805">Transcription regulation</keyword>
<dbReference type="Pfam" id="PF01590">
    <property type="entry name" value="GAF"/>
    <property type="match status" value="1"/>
</dbReference>
<keyword evidence="2" id="KW-0067">ATP-binding</keyword>
<proteinExistence type="predicted"/>
<comment type="caution">
    <text evidence="7">The sequence shown here is derived from an EMBL/GenBank/DDBJ whole genome shotgun (WGS) entry which is preliminary data.</text>
</comment>
<dbReference type="InterPro" id="IPR009057">
    <property type="entry name" value="Homeodomain-like_sf"/>
</dbReference>
<dbReference type="SUPFAM" id="SSF46689">
    <property type="entry name" value="Homeodomain-like"/>
    <property type="match status" value="1"/>
</dbReference>
<gene>
    <name evidence="7" type="ORF">DFJ68_1324</name>
</gene>
<protein>
    <submittedName>
        <fullName evidence="7">Regulatory Fis family protein</fullName>
    </submittedName>
</protein>
<dbReference type="InterPro" id="IPR027417">
    <property type="entry name" value="P-loop_NTPase"/>
</dbReference>
<feature type="domain" description="Sigma-54 factor interaction" evidence="6">
    <location>
        <begin position="385"/>
        <end position="446"/>
    </location>
</feature>
<dbReference type="RefSeq" id="WP_245963510.1">
    <property type="nucleotide sequence ID" value="NZ_RBXT01000001.1"/>
</dbReference>
<reference evidence="7 8" key="1">
    <citation type="submission" date="2018-10" db="EMBL/GenBank/DDBJ databases">
        <title>Sequencing the genomes of 1000 actinobacteria strains.</title>
        <authorList>
            <person name="Klenk H.-P."/>
        </authorList>
    </citation>
    <scope>NUCLEOTIDE SEQUENCE [LARGE SCALE GENOMIC DNA]</scope>
    <source>
        <strain evidence="7 8">DSM 44267</strain>
    </source>
</reference>
<dbReference type="SUPFAM" id="SSF52540">
    <property type="entry name" value="P-loop containing nucleoside triphosphate hydrolases"/>
    <property type="match status" value="1"/>
</dbReference>
<dbReference type="AlphaFoldDB" id="A0A495XVA3"/>
<dbReference type="InterPro" id="IPR002078">
    <property type="entry name" value="Sigma_54_int"/>
</dbReference>
<evidence type="ECO:0000256" key="2">
    <source>
        <dbReference type="ARBA" id="ARBA00022840"/>
    </source>
</evidence>
<keyword evidence="8" id="KW-1185">Reference proteome</keyword>
<dbReference type="Gene3D" id="1.10.8.60">
    <property type="match status" value="1"/>
</dbReference>
<dbReference type="InterPro" id="IPR058031">
    <property type="entry name" value="AAA_lid_NorR"/>
</dbReference>
<dbReference type="EMBL" id="RBXT01000001">
    <property type="protein sequence ID" value="RKT77892.1"/>
    <property type="molecule type" value="Genomic_DNA"/>
</dbReference>
<dbReference type="InterPro" id="IPR002197">
    <property type="entry name" value="HTH_Fis"/>
</dbReference>
<keyword evidence="5" id="KW-0804">Transcription</keyword>
<keyword evidence="1" id="KW-0547">Nucleotide-binding</keyword>
<dbReference type="GO" id="GO:0005524">
    <property type="term" value="F:ATP binding"/>
    <property type="evidence" value="ECO:0007669"/>
    <property type="project" value="UniProtKB-KW"/>
</dbReference>
<dbReference type="GO" id="GO:0043565">
    <property type="term" value="F:sequence-specific DNA binding"/>
    <property type="evidence" value="ECO:0007669"/>
    <property type="project" value="InterPro"/>
</dbReference>
<dbReference type="Proteomes" id="UP000278440">
    <property type="component" value="Unassembled WGS sequence"/>
</dbReference>
<sequence>MPASDDVVSHRAGLLRAPDGEALPQRVVASWQRSADYGVDLETVEPVFSGTPVTDSLFAECGQEVLSGLHRTLENEPISLMLTDADGLVLGRLSGDTSLLRALDAVHLAPGFAFSEREAGTNGLGLALADRVPSVVRAEEHYSLSLCTYTCAAVPVLDPVSGRLEGAVNITTWSRSNSDLLLALAQSAASNTSALMLARSQGRRPRPAPRGEVVRVESARLEPGSGTAHELGEAWSDAVGRAAHALAAGRVVAAVGEAGSGRATLLAQALRRARPHDRILSAAAPPPADVETWLALWAPEVGKPHTGVIVRDVDVLPAWSAPALRSLLVGRPSGAGPVGGAVVGLGGGRPGGTTAGDHPASGAGWAVTAESANALPAELAPLVDVVVEVAPLRDRVEDVMRLAEHVAHRARGRAIEFTPTARRALESCPWPGNVEQLVRAVRHAVSRTNVVDVAHLPAEVLSGSSRALTRIEAFERDEIVRCLTRPGATMKDAAAELGMSRATVYRKLGYYDLQVLRD</sequence>
<evidence type="ECO:0000256" key="4">
    <source>
        <dbReference type="ARBA" id="ARBA00023125"/>
    </source>
</evidence>
<evidence type="ECO:0000256" key="3">
    <source>
        <dbReference type="ARBA" id="ARBA00023015"/>
    </source>
</evidence>
<dbReference type="InterPro" id="IPR003018">
    <property type="entry name" value="GAF"/>
</dbReference>
<name>A0A495XVA3_9MICO</name>
<dbReference type="InterPro" id="IPR029016">
    <property type="entry name" value="GAF-like_dom_sf"/>
</dbReference>
<organism evidence="7 8">
    <name type="scientific">Terracoccus luteus</name>
    <dbReference type="NCBI Taxonomy" id="53356"/>
    <lineage>
        <taxon>Bacteria</taxon>
        <taxon>Bacillati</taxon>
        <taxon>Actinomycetota</taxon>
        <taxon>Actinomycetes</taxon>
        <taxon>Micrococcales</taxon>
        <taxon>Intrasporangiaceae</taxon>
        <taxon>Terracoccus</taxon>
    </lineage>
</organism>
<evidence type="ECO:0000256" key="1">
    <source>
        <dbReference type="ARBA" id="ARBA00022741"/>
    </source>
</evidence>
<dbReference type="GO" id="GO:0006355">
    <property type="term" value="P:regulation of DNA-templated transcription"/>
    <property type="evidence" value="ECO:0007669"/>
    <property type="project" value="InterPro"/>
</dbReference>
<dbReference type="Pfam" id="PF02954">
    <property type="entry name" value="HTH_8"/>
    <property type="match status" value="1"/>
</dbReference>
<dbReference type="PANTHER" id="PTHR32071">
    <property type="entry name" value="TRANSCRIPTIONAL REGULATORY PROTEIN"/>
    <property type="match status" value="1"/>
</dbReference>
<dbReference type="Gene3D" id="1.10.10.60">
    <property type="entry name" value="Homeodomain-like"/>
    <property type="match status" value="1"/>
</dbReference>
<dbReference type="PANTHER" id="PTHR32071:SF57">
    <property type="entry name" value="C4-DICARBOXYLATE TRANSPORT TRANSCRIPTIONAL REGULATORY PROTEIN DCTD"/>
    <property type="match status" value="1"/>
</dbReference>
<accession>A0A495XVA3</accession>
<evidence type="ECO:0000259" key="6">
    <source>
        <dbReference type="PROSITE" id="PS50045"/>
    </source>
</evidence>
<dbReference type="Pfam" id="PF25601">
    <property type="entry name" value="AAA_lid_14"/>
    <property type="match status" value="1"/>
</dbReference>
<evidence type="ECO:0000313" key="7">
    <source>
        <dbReference type="EMBL" id="RKT77892.1"/>
    </source>
</evidence>
<keyword evidence="4" id="KW-0238">DNA-binding</keyword>
<evidence type="ECO:0000256" key="5">
    <source>
        <dbReference type="ARBA" id="ARBA00023163"/>
    </source>
</evidence>
<dbReference type="Gene3D" id="3.30.450.40">
    <property type="match status" value="1"/>
</dbReference>
<dbReference type="PROSITE" id="PS50045">
    <property type="entry name" value="SIGMA54_INTERACT_4"/>
    <property type="match status" value="1"/>
</dbReference>